<comment type="similarity">
    <text evidence="1 7">Belongs to the RecO family.</text>
</comment>
<evidence type="ECO:0000256" key="4">
    <source>
        <dbReference type="ARBA" id="ARBA00023172"/>
    </source>
</evidence>
<dbReference type="Proteomes" id="UP001312865">
    <property type="component" value="Unassembled WGS sequence"/>
</dbReference>
<evidence type="ECO:0000256" key="3">
    <source>
        <dbReference type="ARBA" id="ARBA00022763"/>
    </source>
</evidence>
<keyword evidence="3 7" id="KW-0227">DNA damage</keyword>
<accession>A0ABU8H947</accession>
<name>A0ABU8H947_9BACI</name>
<evidence type="ECO:0000256" key="6">
    <source>
        <dbReference type="ARBA" id="ARBA00033409"/>
    </source>
</evidence>
<dbReference type="Gene3D" id="2.40.50.140">
    <property type="entry name" value="Nucleic acid-binding proteins"/>
    <property type="match status" value="1"/>
</dbReference>
<evidence type="ECO:0000256" key="2">
    <source>
        <dbReference type="ARBA" id="ARBA00021310"/>
    </source>
</evidence>
<keyword evidence="10" id="KW-1185">Reference proteome</keyword>
<dbReference type="EMBL" id="JBBAXC010000001">
    <property type="protein sequence ID" value="MEI5905805.1"/>
    <property type="molecule type" value="Genomic_DNA"/>
</dbReference>
<dbReference type="Gene3D" id="1.20.1440.120">
    <property type="entry name" value="Recombination protein O, C-terminal domain"/>
    <property type="match status" value="1"/>
</dbReference>
<dbReference type="InterPro" id="IPR003717">
    <property type="entry name" value="RecO"/>
</dbReference>
<dbReference type="Pfam" id="PF02565">
    <property type="entry name" value="RecO_C"/>
    <property type="match status" value="1"/>
</dbReference>
<comment type="caution">
    <text evidence="9">The sequence shown here is derived from an EMBL/GenBank/DDBJ whole genome shotgun (WGS) entry which is preliminary data.</text>
</comment>
<organism evidence="9 10">
    <name type="scientific">Bacillus spongiae</name>
    <dbReference type="NCBI Taxonomy" id="2683610"/>
    <lineage>
        <taxon>Bacteria</taxon>
        <taxon>Bacillati</taxon>
        <taxon>Bacillota</taxon>
        <taxon>Bacilli</taxon>
        <taxon>Bacillales</taxon>
        <taxon>Bacillaceae</taxon>
        <taxon>Bacillus</taxon>
    </lineage>
</organism>
<dbReference type="InterPro" id="IPR022572">
    <property type="entry name" value="DNA_rep/recomb_RecO_N"/>
</dbReference>
<reference evidence="9 10" key="1">
    <citation type="journal article" date="2018" name="J. Microbiol.">
        <title>Bacillus spongiae sp. nov., isolated from sponge of Jeju Island.</title>
        <authorList>
            <person name="Lee G.E."/>
            <person name="Im W.T."/>
            <person name="Park J.S."/>
        </authorList>
    </citation>
    <scope>NUCLEOTIDE SEQUENCE [LARGE SCALE GENOMIC DNA]</scope>
    <source>
        <strain evidence="9 10">135PIL107-10</strain>
    </source>
</reference>
<evidence type="ECO:0000256" key="1">
    <source>
        <dbReference type="ARBA" id="ARBA00007452"/>
    </source>
</evidence>
<protein>
    <recommendedName>
        <fullName evidence="2 7">DNA repair protein RecO</fullName>
    </recommendedName>
    <alternativeName>
        <fullName evidence="6 7">Recombination protein O</fullName>
    </alternativeName>
</protein>
<dbReference type="SUPFAM" id="SSF50249">
    <property type="entry name" value="Nucleic acid-binding proteins"/>
    <property type="match status" value="1"/>
</dbReference>
<feature type="domain" description="DNA replication/recombination mediator RecO N-terminal" evidence="8">
    <location>
        <begin position="1"/>
        <end position="77"/>
    </location>
</feature>
<gene>
    <name evidence="7 9" type="primary">recO</name>
    <name evidence="9" type="ORF">WAK64_01830</name>
</gene>
<dbReference type="Pfam" id="PF11967">
    <property type="entry name" value="RecO_N"/>
    <property type="match status" value="1"/>
</dbReference>
<evidence type="ECO:0000256" key="5">
    <source>
        <dbReference type="ARBA" id="ARBA00023204"/>
    </source>
</evidence>
<evidence type="ECO:0000313" key="9">
    <source>
        <dbReference type="EMBL" id="MEI5905805.1"/>
    </source>
</evidence>
<dbReference type="NCBIfam" id="TIGR00613">
    <property type="entry name" value="reco"/>
    <property type="match status" value="1"/>
</dbReference>
<evidence type="ECO:0000313" key="10">
    <source>
        <dbReference type="Proteomes" id="UP001312865"/>
    </source>
</evidence>
<dbReference type="RefSeq" id="WP_336585210.1">
    <property type="nucleotide sequence ID" value="NZ_JBBAXC010000001.1"/>
</dbReference>
<comment type="function">
    <text evidence="7">Involved in DNA repair and RecF pathway recombination.</text>
</comment>
<dbReference type="PANTHER" id="PTHR33991">
    <property type="entry name" value="DNA REPAIR PROTEIN RECO"/>
    <property type="match status" value="1"/>
</dbReference>
<sequence>MLQKCEGIVIRTSNYGESNKVVTIFSREFGKIAFMARGAKKPKSRLSAVSQPFTYGYFLFQKGRGLGSLQQGDIISSMRGIKGDLFKTSYATYISDLLDKGTEDYKQNSQLFELYLQVLEFIEEGYDPDILTHIFELKMLPVLGLHPTLNECSVCGNTNGTFGFSFKENGFICQNCKVKDPYHMPLSQSTVKLLRIMYFFDLNRMGKISVKDTTKKELTTVIRQYYDEASGLSLKSRKFLDQLQTLEDVIKKDEP</sequence>
<dbReference type="PANTHER" id="PTHR33991:SF1">
    <property type="entry name" value="DNA REPAIR PROTEIN RECO"/>
    <property type="match status" value="1"/>
</dbReference>
<evidence type="ECO:0000256" key="7">
    <source>
        <dbReference type="HAMAP-Rule" id="MF_00201"/>
    </source>
</evidence>
<dbReference type="InterPro" id="IPR037278">
    <property type="entry name" value="ARFGAP/RecO"/>
</dbReference>
<dbReference type="SUPFAM" id="SSF57863">
    <property type="entry name" value="ArfGap/RecO-like zinc finger"/>
    <property type="match status" value="1"/>
</dbReference>
<keyword evidence="4 7" id="KW-0233">DNA recombination</keyword>
<dbReference type="HAMAP" id="MF_00201">
    <property type="entry name" value="RecO"/>
    <property type="match status" value="1"/>
</dbReference>
<dbReference type="InterPro" id="IPR042242">
    <property type="entry name" value="RecO_C"/>
</dbReference>
<dbReference type="InterPro" id="IPR012340">
    <property type="entry name" value="NA-bd_OB-fold"/>
</dbReference>
<keyword evidence="5 7" id="KW-0234">DNA repair</keyword>
<evidence type="ECO:0000259" key="8">
    <source>
        <dbReference type="Pfam" id="PF11967"/>
    </source>
</evidence>
<proteinExistence type="inferred from homology"/>